<feature type="transmembrane region" description="Helical" evidence="1">
    <location>
        <begin position="393"/>
        <end position="413"/>
    </location>
</feature>
<dbReference type="KEGG" id="ckw:CKALI_10915"/>
<keyword evidence="1" id="KW-0472">Membrane</keyword>
<proteinExistence type="predicted"/>
<feature type="transmembrane region" description="Helical" evidence="1">
    <location>
        <begin position="285"/>
        <end position="303"/>
    </location>
</feature>
<organism evidence="2 3">
    <name type="scientific">Corynebacterium kalinowskii</name>
    <dbReference type="NCBI Taxonomy" id="2675216"/>
    <lineage>
        <taxon>Bacteria</taxon>
        <taxon>Bacillati</taxon>
        <taxon>Actinomycetota</taxon>
        <taxon>Actinomycetes</taxon>
        <taxon>Mycobacteriales</taxon>
        <taxon>Corynebacteriaceae</taxon>
        <taxon>Corynebacterium</taxon>
    </lineage>
</organism>
<keyword evidence="1" id="KW-1133">Transmembrane helix</keyword>
<dbReference type="RefSeq" id="WP_197079695.1">
    <property type="nucleotide sequence ID" value="NZ_CP046452.1"/>
</dbReference>
<dbReference type="NCBIfam" id="TIGR03057">
    <property type="entry name" value="xxxLxxG_by_4"/>
    <property type="match status" value="4"/>
</dbReference>
<dbReference type="EMBL" id="CP046452">
    <property type="protein sequence ID" value="QGU03032.1"/>
    <property type="molecule type" value="Genomic_DNA"/>
</dbReference>
<evidence type="ECO:0008006" key="4">
    <source>
        <dbReference type="Google" id="ProtNLM"/>
    </source>
</evidence>
<sequence length="450" mass="45388">MTALRRSLMAFLLLLPLIVGTVYATATKLEPAASWSEEPAAAPGATELVPARRAAGEAASQAGLLHTGTGELSKGAGELADGTAKLSEGAASASTGAGELSAGMVQLQAGTGQLGDGATKVADGVAKAVDQVQGIGLVQGQIVTEIDRVDAELAKNKDPQAAEFRKQLAEFKKQVETFKLDGAMVDQLAQLRTGSRDIANQLAVPGYGFHDGIYSATSGAKELATGLAELDKGLAEASTGAGALKDGAGKVDGMAKNNKDKIGSVQRALPADPAPAATEEPASQLIPLFGFLIALTVVFGSAFSNRWRWLIAVGIGILLVLVLGTSLTATSGLGLVAIIALAGGASALLSNAIVRLFGARVGKPIVYGFLAIQAGVVGWVWKQASVSAVSQAWSVLSGLLPLNYATSGISAFGNNGSMPTMLLACGVLAALAAASAYILKAVPVEGGADS</sequence>
<feature type="transmembrane region" description="Helical" evidence="1">
    <location>
        <begin position="310"/>
        <end position="329"/>
    </location>
</feature>
<name>A0A6B8VCW9_9CORY</name>
<feature type="transmembrane region" description="Helical" evidence="1">
    <location>
        <begin position="335"/>
        <end position="357"/>
    </location>
</feature>
<evidence type="ECO:0000313" key="2">
    <source>
        <dbReference type="EMBL" id="QGU03032.1"/>
    </source>
</evidence>
<protein>
    <recommendedName>
        <fullName evidence="4">X-X-X-Leu-X-X-Gly heptad repeat-containing protein</fullName>
    </recommendedName>
</protein>
<feature type="transmembrane region" description="Helical" evidence="1">
    <location>
        <begin position="364"/>
        <end position="381"/>
    </location>
</feature>
<evidence type="ECO:0000313" key="3">
    <source>
        <dbReference type="Proteomes" id="UP000427071"/>
    </source>
</evidence>
<reference evidence="3" key="1">
    <citation type="submission" date="2019-11" db="EMBL/GenBank/DDBJ databases">
        <title>Complete genome sequence of Corynebacterium kalinowskii 1959, a novel Corynebacterium species isolated from soil of a small paddock in Vilsendorf, Germany.</title>
        <authorList>
            <person name="Schaffert L."/>
            <person name="Ruwe M."/>
            <person name="Milse J."/>
            <person name="Hanuschka K."/>
            <person name="Ortseifen V."/>
            <person name="Droste J."/>
            <person name="Brandt D."/>
            <person name="Schlueter L."/>
            <person name="Kutter Y."/>
            <person name="Vinke S."/>
            <person name="Viehoefer P."/>
            <person name="Jacob L."/>
            <person name="Luebke N.-C."/>
            <person name="Schulte-Berndt E."/>
            <person name="Hain C."/>
            <person name="Linder M."/>
            <person name="Schmidt P."/>
            <person name="Wollenschlaeger L."/>
            <person name="Luttermann T."/>
            <person name="Thieme E."/>
            <person name="Hassa J."/>
            <person name="Haak M."/>
            <person name="Wittchen M."/>
            <person name="Mentz A."/>
            <person name="Persicke M."/>
            <person name="Busche T."/>
            <person name="Ruckert C."/>
        </authorList>
    </citation>
    <scope>NUCLEOTIDE SEQUENCE [LARGE SCALE GENOMIC DNA]</scope>
    <source>
        <strain evidence="3">1959</strain>
    </source>
</reference>
<evidence type="ECO:0000256" key="1">
    <source>
        <dbReference type="SAM" id="Phobius"/>
    </source>
</evidence>
<dbReference type="Proteomes" id="UP000427071">
    <property type="component" value="Chromosome"/>
</dbReference>
<keyword evidence="1" id="KW-0812">Transmembrane</keyword>
<dbReference type="AlphaFoldDB" id="A0A6B8VCW9"/>
<keyword evidence="3" id="KW-1185">Reference proteome</keyword>
<dbReference type="InterPro" id="IPR023908">
    <property type="entry name" value="xxxLxxG_rpt"/>
</dbReference>
<feature type="transmembrane region" description="Helical" evidence="1">
    <location>
        <begin position="420"/>
        <end position="439"/>
    </location>
</feature>
<accession>A0A6B8VCW9</accession>
<gene>
    <name evidence="2" type="ORF">CKALI_10915</name>
</gene>